<evidence type="ECO:0000256" key="7">
    <source>
        <dbReference type="ARBA" id="ARBA00022840"/>
    </source>
</evidence>
<evidence type="ECO:0000256" key="6">
    <source>
        <dbReference type="ARBA" id="ARBA00022777"/>
    </source>
</evidence>
<evidence type="ECO:0000256" key="1">
    <source>
        <dbReference type="ARBA" id="ARBA00000085"/>
    </source>
</evidence>
<comment type="catalytic activity">
    <reaction evidence="1">
        <text>ATP + protein L-histidine = ADP + protein N-phospho-L-histidine.</text>
        <dbReference type="EC" id="2.7.13.3"/>
    </reaction>
</comment>
<evidence type="ECO:0000259" key="10">
    <source>
        <dbReference type="Pfam" id="PF07730"/>
    </source>
</evidence>
<feature type="transmembrane region" description="Helical" evidence="9">
    <location>
        <begin position="127"/>
        <end position="158"/>
    </location>
</feature>
<feature type="transmembrane region" description="Helical" evidence="9">
    <location>
        <begin position="178"/>
        <end position="202"/>
    </location>
</feature>
<dbReference type="InterPro" id="IPR036890">
    <property type="entry name" value="HATPase_C_sf"/>
</dbReference>
<dbReference type="InterPro" id="IPR050482">
    <property type="entry name" value="Sensor_HK_TwoCompSys"/>
</dbReference>
<name>A0ABP5WDP4_9ACTN</name>
<proteinExistence type="predicted"/>
<dbReference type="PANTHER" id="PTHR24421">
    <property type="entry name" value="NITRATE/NITRITE SENSOR PROTEIN NARX-RELATED"/>
    <property type="match status" value="1"/>
</dbReference>
<evidence type="ECO:0000256" key="9">
    <source>
        <dbReference type="SAM" id="Phobius"/>
    </source>
</evidence>
<dbReference type="EC" id="2.7.13.3" evidence="2"/>
<evidence type="ECO:0000256" key="8">
    <source>
        <dbReference type="ARBA" id="ARBA00023012"/>
    </source>
</evidence>
<feature type="transmembrane region" description="Helical" evidence="9">
    <location>
        <begin position="71"/>
        <end position="92"/>
    </location>
</feature>
<keyword evidence="8" id="KW-0902">Two-component regulatory system</keyword>
<dbReference type="SUPFAM" id="SSF55874">
    <property type="entry name" value="ATPase domain of HSP90 chaperone/DNA topoisomerase II/histidine kinase"/>
    <property type="match status" value="1"/>
</dbReference>
<dbReference type="Gene3D" id="3.30.565.10">
    <property type="entry name" value="Histidine kinase-like ATPase, C-terminal domain"/>
    <property type="match status" value="1"/>
</dbReference>
<evidence type="ECO:0000256" key="3">
    <source>
        <dbReference type="ARBA" id="ARBA00022553"/>
    </source>
</evidence>
<feature type="domain" description="Signal transduction histidine kinase subgroup 3 dimerisation and phosphoacceptor" evidence="10">
    <location>
        <begin position="230"/>
        <end position="295"/>
    </location>
</feature>
<evidence type="ECO:0000313" key="11">
    <source>
        <dbReference type="EMBL" id="GAA2425313.1"/>
    </source>
</evidence>
<evidence type="ECO:0000256" key="5">
    <source>
        <dbReference type="ARBA" id="ARBA00022741"/>
    </source>
</evidence>
<dbReference type="Proteomes" id="UP001501231">
    <property type="component" value="Unassembled WGS sequence"/>
</dbReference>
<dbReference type="CDD" id="cd16917">
    <property type="entry name" value="HATPase_UhpB-NarQ-NarX-like"/>
    <property type="match status" value="1"/>
</dbReference>
<reference evidence="12" key="1">
    <citation type="journal article" date="2019" name="Int. J. Syst. Evol. Microbiol.">
        <title>The Global Catalogue of Microorganisms (GCM) 10K type strain sequencing project: providing services to taxonomists for standard genome sequencing and annotation.</title>
        <authorList>
            <consortium name="The Broad Institute Genomics Platform"/>
            <consortium name="The Broad Institute Genome Sequencing Center for Infectious Disease"/>
            <person name="Wu L."/>
            <person name="Ma J."/>
        </authorList>
    </citation>
    <scope>NUCLEOTIDE SEQUENCE [LARGE SCALE GENOMIC DNA]</scope>
    <source>
        <strain evidence="12">JCM 3325</strain>
    </source>
</reference>
<accession>A0ABP5WDP4</accession>
<dbReference type="InterPro" id="IPR011712">
    <property type="entry name" value="Sig_transdc_His_kin_sub3_dim/P"/>
</dbReference>
<keyword evidence="3" id="KW-0597">Phosphoprotein</keyword>
<evidence type="ECO:0000256" key="4">
    <source>
        <dbReference type="ARBA" id="ARBA00022679"/>
    </source>
</evidence>
<dbReference type="PANTHER" id="PTHR24421:SF10">
    <property type="entry name" value="NITRATE_NITRITE SENSOR PROTEIN NARQ"/>
    <property type="match status" value="1"/>
</dbReference>
<organism evidence="11 12">
    <name type="scientific">Actinomadura vinacea</name>
    <dbReference type="NCBI Taxonomy" id="115336"/>
    <lineage>
        <taxon>Bacteria</taxon>
        <taxon>Bacillati</taxon>
        <taxon>Actinomycetota</taxon>
        <taxon>Actinomycetes</taxon>
        <taxon>Streptosporangiales</taxon>
        <taxon>Thermomonosporaceae</taxon>
        <taxon>Actinomadura</taxon>
    </lineage>
</organism>
<keyword evidence="9" id="KW-1133">Transmembrane helix</keyword>
<evidence type="ECO:0000256" key="2">
    <source>
        <dbReference type="ARBA" id="ARBA00012438"/>
    </source>
</evidence>
<dbReference type="RefSeq" id="WP_344590926.1">
    <property type="nucleotide sequence ID" value="NZ_BAAARW010000015.1"/>
</dbReference>
<keyword evidence="4" id="KW-0808">Transferase</keyword>
<dbReference type="Pfam" id="PF07730">
    <property type="entry name" value="HisKA_3"/>
    <property type="match status" value="1"/>
</dbReference>
<dbReference type="EMBL" id="BAAARW010000015">
    <property type="protein sequence ID" value="GAA2425313.1"/>
    <property type="molecule type" value="Genomic_DNA"/>
</dbReference>
<sequence length="431" mass="45605">MFPGSSDDVRPRRGPRALLRPAARPLAPLGRRAYWRRWSYLVAGGALLMPYWFLGLGIVPPLPFGGQVTQVVLIFFVLPPLGAFVTGLVPAVRLLEGAAAKELLAGPIAELPVNPARTWATRVRTGAWFALHLHAGVLISALSLLVPLVAAVMFLAPMVTWEDQFLGPNHLPAGLSEWTLPIGAVAAVAAVLAAIGGAGTLLTRLAPRLLGPSAAERLAALEARALRLAERNRLARELHDSVGHALSIVTLQAGAAGRVLDSDPEFAREALGAIEDSARSALEDLDHVLGLLREDAPSRTAPQPTLKDLDRLLEQTRIAGVKLDSAVGAELEQVPAAVSREAYRIVQEGLTNALRHAGMVPVRLRIGVRGDRLEVEMSNPLAGARPAGHHSGRRGLGGVRERVTALGGTMTAGPGADGDWRLVVALPLRAS</sequence>
<keyword evidence="7" id="KW-0067">ATP-binding</keyword>
<keyword evidence="5" id="KW-0547">Nucleotide-binding</keyword>
<comment type="caution">
    <text evidence="11">The sequence shown here is derived from an EMBL/GenBank/DDBJ whole genome shotgun (WGS) entry which is preliminary data.</text>
</comment>
<protein>
    <recommendedName>
        <fullName evidence="2">histidine kinase</fullName>
        <ecNumber evidence="2">2.7.13.3</ecNumber>
    </recommendedName>
</protein>
<keyword evidence="9" id="KW-0472">Membrane</keyword>
<dbReference type="Gene3D" id="1.20.5.1930">
    <property type="match status" value="1"/>
</dbReference>
<keyword evidence="12" id="KW-1185">Reference proteome</keyword>
<feature type="transmembrane region" description="Helical" evidence="9">
    <location>
        <begin position="38"/>
        <end position="59"/>
    </location>
</feature>
<keyword evidence="6 11" id="KW-0418">Kinase</keyword>
<keyword evidence="9" id="KW-0812">Transmembrane</keyword>
<dbReference type="GO" id="GO:0016301">
    <property type="term" value="F:kinase activity"/>
    <property type="evidence" value="ECO:0007669"/>
    <property type="project" value="UniProtKB-KW"/>
</dbReference>
<gene>
    <name evidence="11" type="ORF">GCM10010191_42000</name>
</gene>
<evidence type="ECO:0000313" key="12">
    <source>
        <dbReference type="Proteomes" id="UP001501231"/>
    </source>
</evidence>